<gene>
    <name evidence="1" type="ORF">NMN56_019695</name>
</gene>
<evidence type="ECO:0000313" key="1">
    <source>
        <dbReference type="EMBL" id="MDJ1134154.1"/>
    </source>
</evidence>
<protein>
    <recommendedName>
        <fullName evidence="3">Tetratricopeptide repeat protein</fullName>
    </recommendedName>
</protein>
<dbReference type="EMBL" id="JANCPR020000018">
    <property type="protein sequence ID" value="MDJ1134154.1"/>
    <property type="molecule type" value="Genomic_DNA"/>
</dbReference>
<dbReference type="Proteomes" id="UP001214441">
    <property type="component" value="Unassembled WGS sequence"/>
</dbReference>
<evidence type="ECO:0008006" key="3">
    <source>
        <dbReference type="Google" id="ProtNLM"/>
    </source>
</evidence>
<name>A0ABT6ZZB9_9ACTN</name>
<dbReference type="RefSeq" id="WP_274046177.1">
    <property type="nucleotide sequence ID" value="NZ_JANCPR020000018.1"/>
</dbReference>
<proteinExistence type="predicted"/>
<reference evidence="1 2" key="1">
    <citation type="submission" date="2023-05" db="EMBL/GenBank/DDBJ databases">
        <title>Streptantibioticus silvisoli sp. nov., acidotolerant actinomycetes 1 from pine litter.</title>
        <authorList>
            <person name="Swiecimska M."/>
            <person name="Golinska P."/>
            <person name="Sangal V."/>
            <person name="Wachnowicz B."/>
            <person name="Goodfellow M."/>
        </authorList>
    </citation>
    <scope>NUCLEOTIDE SEQUENCE [LARGE SCALE GENOMIC DNA]</scope>
    <source>
        <strain evidence="1 2">DSM 42109</strain>
    </source>
</reference>
<evidence type="ECO:0000313" key="2">
    <source>
        <dbReference type="Proteomes" id="UP001214441"/>
    </source>
</evidence>
<keyword evidence="2" id="KW-1185">Reference proteome</keyword>
<sequence length="132" mass="14472">MAEDLMKEHLAVREYEKARDIGSVIVRVGHPKVAPEVALTVAIIESVFPERQQAAEELRRYALGAGTRGVRSSAALALGGAAHNKGWKREALRFYLKAIFLWSPKSDRTVRSAIRGLAGTPPFKPVPGPEKE</sequence>
<comment type="caution">
    <text evidence="1">The sequence shown here is derived from an EMBL/GenBank/DDBJ whole genome shotgun (WGS) entry which is preliminary data.</text>
</comment>
<organism evidence="1 2">
    <name type="scientific">Streptomyces iconiensis</name>
    <dbReference type="NCBI Taxonomy" id="1384038"/>
    <lineage>
        <taxon>Bacteria</taxon>
        <taxon>Bacillati</taxon>
        <taxon>Actinomycetota</taxon>
        <taxon>Actinomycetes</taxon>
        <taxon>Kitasatosporales</taxon>
        <taxon>Streptomycetaceae</taxon>
        <taxon>Streptomyces</taxon>
    </lineage>
</organism>
<accession>A0ABT6ZZB9</accession>